<name>A0A072TRE5_MEDTR</name>
<dbReference type="AlphaFoldDB" id="A0A072TRE5"/>
<dbReference type="GO" id="GO:0006261">
    <property type="term" value="P:DNA-templated DNA replication"/>
    <property type="evidence" value="ECO:0000318"/>
    <property type="project" value="GO_Central"/>
</dbReference>
<dbReference type="Proteomes" id="UP000002051">
    <property type="component" value="Chromosome 8"/>
</dbReference>
<gene>
    <name evidence="6" type="primary">25501192</name>
    <name evidence="4" type="ordered locus">MTR_8g054430</name>
    <name evidence="5" type="ORF">MtrunA17_Chr8g0359561</name>
</gene>
<dbReference type="Proteomes" id="UP000265566">
    <property type="component" value="Chromosome 8"/>
</dbReference>
<dbReference type="SUPFAM" id="SSF50998">
    <property type="entry name" value="Quinoprotein alcohol dehydrogenase-like"/>
    <property type="match status" value="1"/>
</dbReference>
<organism evidence="4 7">
    <name type="scientific">Medicago truncatula</name>
    <name type="common">Barrel medic</name>
    <name type="synonym">Medicago tribuloides</name>
    <dbReference type="NCBI Taxonomy" id="3880"/>
    <lineage>
        <taxon>Eukaryota</taxon>
        <taxon>Viridiplantae</taxon>
        <taxon>Streptophyta</taxon>
        <taxon>Embryophyta</taxon>
        <taxon>Tracheophyta</taxon>
        <taxon>Spermatophyta</taxon>
        <taxon>Magnoliopsida</taxon>
        <taxon>eudicotyledons</taxon>
        <taxon>Gunneridae</taxon>
        <taxon>Pentapetalae</taxon>
        <taxon>rosids</taxon>
        <taxon>fabids</taxon>
        <taxon>Fabales</taxon>
        <taxon>Fabaceae</taxon>
        <taxon>Papilionoideae</taxon>
        <taxon>50 kb inversion clade</taxon>
        <taxon>NPAAA clade</taxon>
        <taxon>Hologalegina</taxon>
        <taxon>IRL clade</taxon>
        <taxon>Trifolieae</taxon>
        <taxon>Medicago</taxon>
    </lineage>
</organism>
<protein>
    <submittedName>
        <fullName evidence="5">Putative transcription factor WD40-like family</fullName>
    </submittedName>
    <submittedName>
        <fullName evidence="4">Transducin/WD-like repeat-protein</fullName>
    </submittedName>
</protein>
<reference evidence="4 7" key="2">
    <citation type="journal article" date="2014" name="BMC Genomics">
        <title>An improved genome release (version Mt4.0) for the model legume Medicago truncatula.</title>
        <authorList>
            <person name="Tang H."/>
            <person name="Krishnakumar V."/>
            <person name="Bidwell S."/>
            <person name="Rosen B."/>
            <person name="Chan A."/>
            <person name="Zhou S."/>
            <person name="Gentzbittel L."/>
            <person name="Childs K.L."/>
            <person name="Yandell M."/>
            <person name="Gundlach H."/>
            <person name="Mayer K.F."/>
            <person name="Schwartz D.C."/>
            <person name="Town C.D."/>
        </authorList>
    </citation>
    <scope>GENOME REANNOTATION</scope>
    <source>
        <strain evidence="4">A17</strain>
        <strain evidence="6 7">cv. Jemalong A17</strain>
    </source>
</reference>
<dbReference type="PROSITE" id="PS50082">
    <property type="entry name" value="WD_REPEATS_2"/>
    <property type="match status" value="1"/>
</dbReference>
<feature type="repeat" description="WD" evidence="3">
    <location>
        <begin position="266"/>
        <end position="307"/>
    </location>
</feature>
<keyword evidence="1 3" id="KW-0853">WD repeat</keyword>
<dbReference type="HOGENOM" id="CLU_621700_0_0_1"/>
<evidence type="ECO:0000313" key="4">
    <source>
        <dbReference type="EMBL" id="KEH19383.1"/>
    </source>
</evidence>
<dbReference type="InterPro" id="IPR011047">
    <property type="entry name" value="Quinoprotein_ADH-like_sf"/>
</dbReference>
<dbReference type="InterPro" id="IPR015943">
    <property type="entry name" value="WD40/YVTN_repeat-like_dom_sf"/>
</dbReference>
<proteinExistence type="predicted"/>
<evidence type="ECO:0000313" key="6">
    <source>
        <dbReference type="EnsemblPlants" id="KEH19383"/>
    </source>
</evidence>
<dbReference type="OrthoDB" id="756370at2759"/>
<reference evidence="5" key="5">
    <citation type="journal article" date="2018" name="Nat. Plants">
        <title>Whole-genome landscape of Medicago truncatula symbiotic genes.</title>
        <authorList>
            <person name="Pecrix Y."/>
            <person name="Gamas P."/>
            <person name="Carrere S."/>
        </authorList>
    </citation>
    <scope>NUCLEOTIDE SEQUENCE</scope>
    <source>
        <tissue evidence="5">Leaves</tissue>
    </source>
</reference>
<dbReference type="PANTHER" id="PTHR18763">
    <property type="entry name" value="WD-REPEAT PROTEIN 18"/>
    <property type="match status" value="1"/>
</dbReference>
<dbReference type="EnsemblPlants" id="KEH19383">
    <property type="protein sequence ID" value="KEH19383"/>
    <property type="gene ID" value="MTR_8g054430"/>
</dbReference>
<dbReference type="InterPro" id="IPR001680">
    <property type="entry name" value="WD40_rpt"/>
</dbReference>
<reference evidence="8" key="4">
    <citation type="journal article" date="2018" name="Nat. Plants">
        <title>Whole-genome landscape of Medicago truncatula symbiotic genes.</title>
        <authorList>
            <person name="Pecrix Y."/>
            <person name="Staton S.E."/>
            <person name="Sallet E."/>
            <person name="Lelandais-Briere C."/>
            <person name="Moreau S."/>
            <person name="Carrere S."/>
            <person name="Blein T."/>
            <person name="Jardinaud M.F."/>
            <person name="Latrasse D."/>
            <person name="Zouine M."/>
            <person name="Zahm M."/>
            <person name="Kreplak J."/>
            <person name="Mayjonade B."/>
            <person name="Satge C."/>
            <person name="Perez M."/>
            <person name="Cauet S."/>
            <person name="Marande W."/>
            <person name="Chantry-Darmon C."/>
            <person name="Lopez-Roques C."/>
            <person name="Bouchez O."/>
            <person name="Berard A."/>
            <person name="Debelle F."/>
            <person name="Munos S."/>
            <person name="Bendahmane A."/>
            <person name="Berges H."/>
            <person name="Niebel A."/>
            <person name="Buitink J."/>
            <person name="Frugier F."/>
            <person name="Benhamed M."/>
            <person name="Crespi M."/>
            <person name="Gouzy J."/>
            <person name="Gamas P."/>
        </authorList>
    </citation>
    <scope>NUCLEOTIDE SEQUENCE [LARGE SCALE GENOMIC DNA]</scope>
    <source>
        <strain evidence="8">cv. Jemalong A17</strain>
    </source>
</reference>
<evidence type="ECO:0000313" key="8">
    <source>
        <dbReference type="Proteomes" id="UP000265566"/>
    </source>
</evidence>
<dbReference type="Gramene" id="rna47088">
    <property type="protein sequence ID" value="RHN40853.1"/>
    <property type="gene ID" value="gene47088"/>
</dbReference>
<accession>A0A072TRE5</accession>
<dbReference type="PROSITE" id="PS50294">
    <property type="entry name" value="WD_REPEATS_REGION"/>
    <property type="match status" value="1"/>
</dbReference>
<dbReference type="EMBL" id="PSQE01000008">
    <property type="protein sequence ID" value="RHN40853.1"/>
    <property type="molecule type" value="Genomic_DNA"/>
</dbReference>
<reference evidence="6" key="3">
    <citation type="submission" date="2015-04" db="UniProtKB">
        <authorList>
            <consortium name="EnsemblPlants"/>
        </authorList>
    </citation>
    <scope>IDENTIFICATION</scope>
    <source>
        <strain evidence="6">cv. Jemalong A17</strain>
    </source>
</reference>
<evidence type="ECO:0000256" key="3">
    <source>
        <dbReference type="PROSITE-ProRule" id="PRU00221"/>
    </source>
</evidence>
<evidence type="ECO:0000256" key="2">
    <source>
        <dbReference type="ARBA" id="ARBA00022737"/>
    </source>
</evidence>
<dbReference type="GO" id="GO:0120330">
    <property type="term" value="C:rixosome complex"/>
    <property type="evidence" value="ECO:0000318"/>
    <property type="project" value="GO_Central"/>
</dbReference>
<dbReference type="PROSITE" id="PS00678">
    <property type="entry name" value="WD_REPEATS_1"/>
    <property type="match status" value="1"/>
</dbReference>
<dbReference type="InterPro" id="IPR019775">
    <property type="entry name" value="WD40_repeat_CS"/>
</dbReference>
<dbReference type="PANTHER" id="PTHR18763:SF3">
    <property type="entry name" value="OS09G0477800 PROTEIN"/>
    <property type="match status" value="1"/>
</dbReference>
<evidence type="ECO:0000313" key="7">
    <source>
        <dbReference type="Proteomes" id="UP000002051"/>
    </source>
</evidence>
<keyword evidence="7" id="KW-1185">Reference proteome</keyword>
<dbReference type="EMBL" id="CM001224">
    <property type="protein sequence ID" value="KEH19383.1"/>
    <property type="molecule type" value="Genomic_DNA"/>
</dbReference>
<dbReference type="SMART" id="SM00320">
    <property type="entry name" value="WD40"/>
    <property type="match status" value="4"/>
</dbReference>
<reference evidence="4 7" key="1">
    <citation type="journal article" date="2011" name="Nature">
        <title>The Medicago genome provides insight into the evolution of rhizobial symbioses.</title>
        <authorList>
            <person name="Young N.D."/>
            <person name="Debelle F."/>
            <person name="Oldroyd G.E."/>
            <person name="Geurts R."/>
            <person name="Cannon S.B."/>
            <person name="Udvardi M.K."/>
            <person name="Benedito V.A."/>
            <person name="Mayer K.F."/>
            <person name="Gouzy J."/>
            <person name="Schoof H."/>
            <person name="Van de Peer Y."/>
            <person name="Proost S."/>
            <person name="Cook D.R."/>
            <person name="Meyers B.C."/>
            <person name="Spannagl M."/>
            <person name="Cheung F."/>
            <person name="De Mita S."/>
            <person name="Krishnakumar V."/>
            <person name="Gundlach H."/>
            <person name="Zhou S."/>
            <person name="Mudge J."/>
            <person name="Bharti A.K."/>
            <person name="Murray J.D."/>
            <person name="Naoumkina M.A."/>
            <person name="Rosen B."/>
            <person name="Silverstein K.A."/>
            <person name="Tang H."/>
            <person name="Rombauts S."/>
            <person name="Zhao P.X."/>
            <person name="Zhou P."/>
            <person name="Barbe V."/>
            <person name="Bardou P."/>
            <person name="Bechner M."/>
            <person name="Bellec A."/>
            <person name="Berger A."/>
            <person name="Berges H."/>
            <person name="Bidwell S."/>
            <person name="Bisseling T."/>
            <person name="Choisne N."/>
            <person name="Couloux A."/>
            <person name="Denny R."/>
            <person name="Deshpande S."/>
            <person name="Dai X."/>
            <person name="Doyle J.J."/>
            <person name="Dudez A.M."/>
            <person name="Farmer A.D."/>
            <person name="Fouteau S."/>
            <person name="Franken C."/>
            <person name="Gibelin C."/>
            <person name="Gish J."/>
            <person name="Goldstein S."/>
            <person name="Gonzalez A.J."/>
            <person name="Green P.J."/>
            <person name="Hallab A."/>
            <person name="Hartog M."/>
            <person name="Hua A."/>
            <person name="Humphray S.J."/>
            <person name="Jeong D.H."/>
            <person name="Jing Y."/>
            <person name="Jocker A."/>
            <person name="Kenton S.M."/>
            <person name="Kim D.J."/>
            <person name="Klee K."/>
            <person name="Lai H."/>
            <person name="Lang C."/>
            <person name="Lin S."/>
            <person name="Macmil S.L."/>
            <person name="Magdelenat G."/>
            <person name="Matthews L."/>
            <person name="McCorrison J."/>
            <person name="Monaghan E.L."/>
            <person name="Mun J.H."/>
            <person name="Najar F.Z."/>
            <person name="Nicholson C."/>
            <person name="Noirot C."/>
            <person name="O'Bleness M."/>
            <person name="Paule C.R."/>
            <person name="Poulain J."/>
            <person name="Prion F."/>
            <person name="Qin B."/>
            <person name="Qu C."/>
            <person name="Retzel E.F."/>
            <person name="Riddle C."/>
            <person name="Sallet E."/>
            <person name="Samain S."/>
            <person name="Samson N."/>
            <person name="Sanders I."/>
            <person name="Saurat O."/>
            <person name="Scarpelli C."/>
            <person name="Schiex T."/>
            <person name="Segurens B."/>
            <person name="Severin A.J."/>
            <person name="Sherrier D.J."/>
            <person name="Shi R."/>
            <person name="Sims S."/>
            <person name="Singer S.R."/>
            <person name="Sinharoy S."/>
            <person name="Sterck L."/>
            <person name="Viollet A."/>
            <person name="Wang B.B."/>
            <person name="Wang K."/>
            <person name="Wang M."/>
            <person name="Wang X."/>
            <person name="Warfsmann J."/>
            <person name="Weissenbach J."/>
            <person name="White D.D."/>
            <person name="White J.D."/>
            <person name="Wiley G.B."/>
            <person name="Wincker P."/>
            <person name="Xing Y."/>
            <person name="Yang L."/>
            <person name="Yao Z."/>
            <person name="Ying F."/>
            <person name="Zhai J."/>
            <person name="Zhou L."/>
            <person name="Zuber A."/>
            <person name="Denarie J."/>
            <person name="Dixon R.A."/>
            <person name="May G.D."/>
            <person name="Schwartz D.C."/>
            <person name="Rogers J."/>
            <person name="Quetier F."/>
            <person name="Town C.D."/>
            <person name="Roe B.A."/>
        </authorList>
    </citation>
    <scope>NUCLEOTIDE SEQUENCE [LARGE SCALE GENOMIC DNA]</scope>
    <source>
        <strain evidence="4">A17</strain>
        <strain evidence="6 7">cv. Jemalong A17</strain>
    </source>
</reference>
<sequence>MYEIILTSSPEGPMIAFDASTGATVALFTGSRSPCRGLMVTSQGFIAASHVSSNTGTGSIHIYNWHTPTVFQNIPLPEPVAPLAATLDGDFLFAGGVSGSIHSLSLPSGDIIKTCTPYSKPVSSLHLSDDGSLLISGNNDGTIVVIPSFKLVDDSSTCSDPILHKWKAHSDSVTCFNSGICIHTCTFVSCSMDCTCKFWSLSNGITLMRTVTFPCAIFGLVMDSTESGFYAGGSDGFVYKGLMKVGNRKMLEKGKAYELVNLGNKTKSHDGSIMSLVLVNEGRNLVSASEDGSVWMWDVEKGEVIMVLGNDQILGRRSTRSIGDMIVVKGSNVTKGNASSKGGAISGFSSSGLSDEEVIKTLMKITELGNVMDVAVHDKRRAIDMLESAIAMYERLLRLILKEVTKAIEEADHEDEDLDNKGKKDEN</sequence>
<evidence type="ECO:0000313" key="5">
    <source>
        <dbReference type="EMBL" id="RHN40853.1"/>
    </source>
</evidence>
<dbReference type="InterPro" id="IPR045227">
    <property type="entry name" value="WDR18/Ipi3/RID3"/>
</dbReference>
<dbReference type="Pfam" id="PF00400">
    <property type="entry name" value="WD40"/>
    <property type="match status" value="3"/>
</dbReference>
<dbReference type="GO" id="GO:0006364">
    <property type="term" value="P:rRNA processing"/>
    <property type="evidence" value="ECO:0000318"/>
    <property type="project" value="GO_Central"/>
</dbReference>
<dbReference type="STRING" id="3880.A0A072TRE5"/>
<keyword evidence="2" id="KW-0677">Repeat</keyword>
<evidence type="ECO:0000256" key="1">
    <source>
        <dbReference type="ARBA" id="ARBA00022574"/>
    </source>
</evidence>
<dbReference type="Gene3D" id="2.130.10.10">
    <property type="entry name" value="YVTN repeat-like/Quinoprotein amine dehydrogenase"/>
    <property type="match status" value="2"/>
</dbReference>
<dbReference type="KEGG" id="mtr:25501192"/>
<dbReference type="GO" id="GO:0005656">
    <property type="term" value="C:nuclear pre-replicative complex"/>
    <property type="evidence" value="ECO:0000318"/>
    <property type="project" value="GO_Central"/>
</dbReference>